<evidence type="ECO:0000259" key="1">
    <source>
        <dbReference type="PROSITE" id="PS50075"/>
    </source>
</evidence>
<dbReference type="SUPFAM" id="SSF47336">
    <property type="entry name" value="ACP-like"/>
    <property type="match status" value="1"/>
</dbReference>
<dbReference type="InterPro" id="IPR036736">
    <property type="entry name" value="ACP-like_sf"/>
</dbReference>
<accession>A0A3D9KZH9</accession>
<dbReference type="PROSITE" id="PS50075">
    <property type="entry name" value="CARRIER"/>
    <property type="match status" value="1"/>
</dbReference>
<protein>
    <submittedName>
        <fullName evidence="2">Acyl carrier protein</fullName>
    </submittedName>
</protein>
<reference evidence="2 3" key="1">
    <citation type="submission" date="2018-07" db="EMBL/GenBank/DDBJ databases">
        <title>Genomic Encyclopedia of Type Strains, Phase IV (KMG-IV): sequencing the most valuable type-strain genomes for metagenomic binning, comparative biology and taxonomic classification.</title>
        <authorList>
            <person name="Goeker M."/>
        </authorList>
    </citation>
    <scope>NUCLEOTIDE SEQUENCE [LARGE SCALE GENOMIC DNA]</scope>
    <source>
        <strain evidence="2 3">DSM 4134</strain>
    </source>
</reference>
<feature type="domain" description="Carrier" evidence="1">
    <location>
        <begin position="58"/>
        <end position="134"/>
    </location>
</feature>
<dbReference type="Gene3D" id="1.10.1200.10">
    <property type="entry name" value="ACP-like"/>
    <property type="match status" value="1"/>
</dbReference>
<name>A0A3D9KZH9_MARFU</name>
<dbReference type="AlphaFoldDB" id="A0A3D9KZH9"/>
<comment type="caution">
    <text evidence="2">The sequence shown here is derived from an EMBL/GenBank/DDBJ whole genome shotgun (WGS) entry which is preliminary data.</text>
</comment>
<dbReference type="Proteomes" id="UP000256779">
    <property type="component" value="Unassembled WGS sequence"/>
</dbReference>
<evidence type="ECO:0000313" key="2">
    <source>
        <dbReference type="EMBL" id="RED92318.1"/>
    </source>
</evidence>
<dbReference type="Pfam" id="PF00550">
    <property type="entry name" value="PP-binding"/>
    <property type="match status" value="1"/>
</dbReference>
<evidence type="ECO:0000313" key="3">
    <source>
        <dbReference type="Proteomes" id="UP000256779"/>
    </source>
</evidence>
<dbReference type="InterPro" id="IPR009081">
    <property type="entry name" value="PP-bd_ACP"/>
</dbReference>
<sequence>MKLTHAREDSDNFFAKQCNFADKILLCISIKNDGTFFLAPKPFLVEKALVCSHPSLYLSVMKNLEKFVKIFQKELIDENINSDTAFKNHGGWSSLVSLIIITEIDQQFGFLIEVEQLKEANSIQDLFNLCLAKNAS</sequence>
<organism evidence="2 3">
    <name type="scientific">Marinoscillum furvescens DSM 4134</name>
    <dbReference type="NCBI Taxonomy" id="1122208"/>
    <lineage>
        <taxon>Bacteria</taxon>
        <taxon>Pseudomonadati</taxon>
        <taxon>Bacteroidota</taxon>
        <taxon>Cytophagia</taxon>
        <taxon>Cytophagales</taxon>
        <taxon>Reichenbachiellaceae</taxon>
        <taxon>Marinoscillum</taxon>
    </lineage>
</organism>
<proteinExistence type="predicted"/>
<dbReference type="OrthoDB" id="9811033at2"/>
<gene>
    <name evidence="2" type="ORF">C7460_13132</name>
</gene>
<dbReference type="EMBL" id="QREG01000031">
    <property type="protein sequence ID" value="RED92318.1"/>
    <property type="molecule type" value="Genomic_DNA"/>
</dbReference>
<keyword evidence="3" id="KW-1185">Reference proteome</keyword>
<dbReference type="RefSeq" id="WP_147303051.1">
    <property type="nucleotide sequence ID" value="NZ_QREG01000031.1"/>
</dbReference>